<evidence type="ECO:0000256" key="8">
    <source>
        <dbReference type="ARBA" id="ARBA00047651"/>
    </source>
</evidence>
<dbReference type="EC" id="4.2.1.24" evidence="3 13"/>
<gene>
    <name evidence="15" type="primary">hemB</name>
    <name evidence="15" type="ORF">C4541_09385</name>
</gene>
<dbReference type="PANTHER" id="PTHR11458">
    <property type="entry name" value="DELTA-AMINOLEVULINIC ACID DEHYDRATASE"/>
    <property type="match status" value="1"/>
</dbReference>
<dbReference type="UniPathway" id="UPA00251">
    <property type="reaction ID" value="UER00318"/>
</dbReference>
<accession>A0A3A4R8W0</accession>
<feature type="binding site" evidence="10">
    <location>
        <position position="274"/>
    </location>
    <ligand>
        <name>5-aminolevulinate</name>
        <dbReference type="ChEBI" id="CHEBI:356416"/>
        <label>2</label>
    </ligand>
</feature>
<organism evidence="15 16">
    <name type="scientific">Candidatus Auribacter fodinae</name>
    <dbReference type="NCBI Taxonomy" id="2093366"/>
    <lineage>
        <taxon>Bacteria</taxon>
        <taxon>Pseudomonadati</taxon>
        <taxon>Candidatus Auribacterota</taxon>
        <taxon>Candidatus Auribacteria</taxon>
        <taxon>Candidatus Auribacterales</taxon>
        <taxon>Candidatus Auribacteraceae</taxon>
        <taxon>Candidatus Auribacter</taxon>
    </lineage>
</organism>
<reference evidence="15 16" key="1">
    <citation type="journal article" date="2017" name="ISME J.">
        <title>Energy and carbon metabolisms in a deep terrestrial subsurface fluid microbial community.</title>
        <authorList>
            <person name="Momper L."/>
            <person name="Jungbluth S.P."/>
            <person name="Lee M.D."/>
            <person name="Amend J.P."/>
        </authorList>
    </citation>
    <scope>NUCLEOTIDE SEQUENCE [LARGE SCALE GENOMIC DNA]</scope>
    <source>
        <strain evidence="15">SURF_26</strain>
    </source>
</reference>
<evidence type="ECO:0000256" key="11">
    <source>
        <dbReference type="PIRSR" id="PIRSR001415-3"/>
    </source>
</evidence>
<evidence type="ECO:0000313" key="15">
    <source>
        <dbReference type="EMBL" id="RJP57941.1"/>
    </source>
</evidence>
<dbReference type="InterPro" id="IPR001731">
    <property type="entry name" value="ALAD"/>
</dbReference>
<keyword evidence="12" id="KW-0460">Magnesium</keyword>
<dbReference type="EMBL" id="QZJZ01000073">
    <property type="protein sequence ID" value="RJP57941.1"/>
    <property type="molecule type" value="Genomic_DNA"/>
</dbReference>
<feature type="active site" description="Schiff-base intermediate with substrate" evidence="9">
    <location>
        <position position="195"/>
    </location>
</feature>
<protein>
    <recommendedName>
        <fullName evidence="4 13">Delta-aminolevulinic acid dehydratase</fullName>
        <ecNumber evidence="3 13">4.2.1.24</ecNumber>
    </recommendedName>
</protein>
<keyword evidence="11" id="KW-0862">Zinc</keyword>
<dbReference type="GO" id="GO:0005829">
    <property type="term" value="C:cytosol"/>
    <property type="evidence" value="ECO:0007669"/>
    <property type="project" value="TreeGrafter"/>
</dbReference>
<feature type="binding site" evidence="10">
    <location>
        <position position="217"/>
    </location>
    <ligand>
        <name>5-aminolevulinate</name>
        <dbReference type="ChEBI" id="CHEBI:356416"/>
        <label>1</label>
    </ligand>
</feature>
<keyword evidence="11" id="KW-0479">Metal-binding</keyword>
<comment type="subunit">
    <text evidence="13">Homooctamer.</text>
</comment>
<dbReference type="PANTHER" id="PTHR11458:SF0">
    <property type="entry name" value="DELTA-AMINOLEVULINIC ACID DEHYDRATASE"/>
    <property type="match status" value="1"/>
</dbReference>
<dbReference type="PROSITE" id="PS00169">
    <property type="entry name" value="D_ALA_DEHYDRATASE"/>
    <property type="match status" value="1"/>
</dbReference>
<feature type="binding site" evidence="12">
    <location>
        <position position="233"/>
    </location>
    <ligand>
        <name>Mg(2+)</name>
        <dbReference type="ChEBI" id="CHEBI:18420"/>
    </ligand>
</feature>
<feature type="active site" description="Schiff-base intermediate with substrate" evidence="9">
    <location>
        <position position="248"/>
    </location>
</feature>
<dbReference type="PRINTS" id="PR00144">
    <property type="entry name" value="DALDHYDRTASE"/>
</dbReference>
<evidence type="ECO:0000313" key="16">
    <source>
        <dbReference type="Proteomes" id="UP000266426"/>
    </source>
</evidence>
<dbReference type="NCBIfam" id="NF006762">
    <property type="entry name" value="PRK09283.1"/>
    <property type="match status" value="1"/>
</dbReference>
<evidence type="ECO:0000256" key="13">
    <source>
        <dbReference type="RuleBase" id="RU000515"/>
    </source>
</evidence>
<proteinExistence type="inferred from homology"/>
<dbReference type="Pfam" id="PF00490">
    <property type="entry name" value="ALAD"/>
    <property type="match status" value="1"/>
</dbReference>
<dbReference type="InterPro" id="IPR013785">
    <property type="entry name" value="Aldolase_TIM"/>
</dbReference>
<evidence type="ECO:0000256" key="2">
    <source>
        <dbReference type="ARBA" id="ARBA00008055"/>
    </source>
</evidence>
<dbReference type="Proteomes" id="UP000266426">
    <property type="component" value="Unassembled WGS sequence"/>
</dbReference>
<comment type="similarity">
    <text evidence="2 14">Belongs to the ALAD family.</text>
</comment>
<comment type="caution">
    <text evidence="15">The sequence shown here is derived from an EMBL/GenBank/DDBJ whole genome shotgun (WGS) entry which is preliminary data.</text>
</comment>
<evidence type="ECO:0000256" key="10">
    <source>
        <dbReference type="PIRSR" id="PIRSR001415-2"/>
    </source>
</evidence>
<dbReference type="InterPro" id="IPR030656">
    <property type="entry name" value="ALAD_AS"/>
</dbReference>
<comment type="catalytic activity">
    <reaction evidence="8 13">
        <text>2 5-aminolevulinate = porphobilinogen + 2 H2O + H(+)</text>
        <dbReference type="Rhea" id="RHEA:24064"/>
        <dbReference type="ChEBI" id="CHEBI:15377"/>
        <dbReference type="ChEBI" id="CHEBI:15378"/>
        <dbReference type="ChEBI" id="CHEBI:58126"/>
        <dbReference type="ChEBI" id="CHEBI:356416"/>
        <dbReference type="EC" id="4.2.1.24"/>
    </reaction>
</comment>
<evidence type="ECO:0000256" key="4">
    <source>
        <dbReference type="ARBA" id="ARBA00020771"/>
    </source>
</evidence>
<dbReference type="SUPFAM" id="SSF51569">
    <property type="entry name" value="Aldolase"/>
    <property type="match status" value="1"/>
</dbReference>
<dbReference type="GO" id="GO:0008270">
    <property type="term" value="F:zinc ion binding"/>
    <property type="evidence" value="ECO:0007669"/>
    <property type="project" value="TreeGrafter"/>
</dbReference>
<feature type="binding site" evidence="10">
    <location>
        <position position="313"/>
    </location>
    <ligand>
        <name>5-aminolevulinate</name>
        <dbReference type="ChEBI" id="CHEBI:356416"/>
        <label>2</label>
    </ligand>
</feature>
<comment type="pathway">
    <text evidence="1">Porphyrin-containing compound metabolism; protoporphyrin-IX biosynthesis; coproporphyrinogen-III from 5-aminolevulinate: step 1/4.</text>
</comment>
<dbReference type="PIRSF" id="PIRSF001415">
    <property type="entry name" value="Porphbilin_synth"/>
    <property type="match status" value="1"/>
</dbReference>
<dbReference type="GO" id="GO:0004655">
    <property type="term" value="F:porphobilinogen synthase activity"/>
    <property type="evidence" value="ECO:0007669"/>
    <property type="project" value="UniProtKB-EC"/>
</dbReference>
<evidence type="ECO:0000256" key="12">
    <source>
        <dbReference type="PIRSR" id="PIRSR001415-5"/>
    </source>
</evidence>
<feature type="binding site" evidence="11">
    <location>
        <position position="130"/>
    </location>
    <ligand>
        <name>Zn(2+)</name>
        <dbReference type="ChEBI" id="CHEBI:29105"/>
        <note>catalytic</note>
    </ligand>
</feature>
<feature type="binding site" evidence="10">
    <location>
        <position position="205"/>
    </location>
    <ligand>
        <name>5-aminolevulinate</name>
        <dbReference type="ChEBI" id="CHEBI:356416"/>
        <label>1</label>
    </ligand>
</feature>
<evidence type="ECO:0000256" key="14">
    <source>
        <dbReference type="RuleBase" id="RU004161"/>
    </source>
</evidence>
<evidence type="ECO:0000256" key="5">
    <source>
        <dbReference type="ARBA" id="ARBA00023133"/>
    </source>
</evidence>
<dbReference type="Gene3D" id="3.20.20.70">
    <property type="entry name" value="Aldolase class I"/>
    <property type="match status" value="1"/>
</dbReference>
<keyword evidence="6 13" id="KW-0456">Lyase</keyword>
<feature type="binding site" evidence="11">
    <location>
        <position position="122"/>
    </location>
    <ligand>
        <name>Zn(2+)</name>
        <dbReference type="ChEBI" id="CHEBI:29105"/>
        <note>catalytic</note>
    </ligand>
</feature>
<dbReference type="GO" id="GO:0006782">
    <property type="term" value="P:protoporphyrinogen IX biosynthetic process"/>
    <property type="evidence" value="ECO:0007669"/>
    <property type="project" value="UniProtKB-UniPathway"/>
</dbReference>
<keyword evidence="7 13" id="KW-0627">Porphyrin biosynthesis</keyword>
<dbReference type="CDD" id="cd00384">
    <property type="entry name" value="ALAD_PBGS"/>
    <property type="match status" value="1"/>
</dbReference>
<keyword evidence="5" id="KW-0350">Heme biosynthesis</keyword>
<evidence type="ECO:0000256" key="7">
    <source>
        <dbReference type="ARBA" id="ARBA00023244"/>
    </source>
</evidence>
<sequence length="322" mass="36023">MEHNRLSKMRSHTALRDLVSETHLHKDQLIMPFFIVEGTRISDPIKSMPGIHRISSDVLVTEIGELLKLGVRSVLLFGVSSEKETLAQSAYRADNIVQKSIRTLRRHYSSDELCIITDVCLCGHTLNGHCGIMKGTEIDLEQTLDILAKIAVSHAVSGTDFVAPSAMMDGQVAVIRNALDDNKFHKVKIMSYSVKFASNFYGPFRDAYGSAPQFGDRKTYQMDYRNPGEALREVEQDIMEGADVVMVKPALAYLDIIYRVKQSFNIPLAAYNVSGEYAMMKQYASESGVPEKDLILESVIAMKRAGADMIITYFAKELAQWI</sequence>
<evidence type="ECO:0000256" key="6">
    <source>
        <dbReference type="ARBA" id="ARBA00023239"/>
    </source>
</evidence>
<name>A0A3A4R8W0_9BACT</name>
<evidence type="ECO:0000256" key="1">
    <source>
        <dbReference type="ARBA" id="ARBA00004694"/>
    </source>
</evidence>
<feature type="binding site" evidence="11">
    <location>
        <position position="120"/>
    </location>
    <ligand>
        <name>Zn(2+)</name>
        <dbReference type="ChEBI" id="CHEBI:29105"/>
        <note>catalytic</note>
    </ligand>
</feature>
<dbReference type="FunFam" id="3.20.20.70:FF:000019">
    <property type="entry name" value="Delta-aminolevulinic acid dehydratase"/>
    <property type="match status" value="1"/>
</dbReference>
<dbReference type="SMART" id="SM01004">
    <property type="entry name" value="ALAD"/>
    <property type="match status" value="1"/>
</dbReference>
<evidence type="ECO:0000256" key="3">
    <source>
        <dbReference type="ARBA" id="ARBA00012053"/>
    </source>
</evidence>
<evidence type="ECO:0000256" key="9">
    <source>
        <dbReference type="PIRSR" id="PIRSR001415-1"/>
    </source>
</evidence>
<dbReference type="AlphaFoldDB" id="A0A3A4R8W0"/>